<dbReference type="InterPro" id="IPR011150">
    <property type="entry name" value="Cutinase_monf"/>
</dbReference>
<evidence type="ECO:0000313" key="12">
    <source>
        <dbReference type="EMBL" id="CAI6235916.1"/>
    </source>
</evidence>
<dbReference type="AlphaFoldDB" id="A0A9W4XD26"/>
<dbReference type="Pfam" id="PF01083">
    <property type="entry name" value="Cutinase"/>
    <property type="match status" value="1"/>
</dbReference>
<dbReference type="EC" id="3.1.1.74" evidence="3"/>
<keyword evidence="7" id="KW-0378">Hydrolase</keyword>
<comment type="similarity">
    <text evidence="2">Belongs to the cutinase family.</text>
</comment>
<dbReference type="GO" id="GO:0016052">
    <property type="term" value="P:carbohydrate catabolic process"/>
    <property type="evidence" value="ECO:0007669"/>
    <property type="project" value="TreeGrafter"/>
</dbReference>
<evidence type="ECO:0000256" key="6">
    <source>
        <dbReference type="ARBA" id="ARBA00022729"/>
    </source>
</evidence>
<dbReference type="GO" id="GO:0050525">
    <property type="term" value="F:cutinase activity"/>
    <property type="evidence" value="ECO:0007669"/>
    <property type="project" value="UniProtKB-EC"/>
</dbReference>
<dbReference type="PANTHER" id="PTHR48250">
    <property type="entry name" value="CUTINASE 2-RELATED"/>
    <property type="match status" value="1"/>
</dbReference>
<feature type="disulfide bond" evidence="10">
    <location>
        <begin position="187"/>
        <end position="198"/>
    </location>
</feature>
<dbReference type="InterPro" id="IPR029058">
    <property type="entry name" value="AB_hydrolase_fold"/>
</dbReference>
<evidence type="ECO:0000256" key="11">
    <source>
        <dbReference type="SAM" id="SignalP"/>
    </source>
</evidence>
<dbReference type="Proteomes" id="UP001152607">
    <property type="component" value="Unassembled WGS sequence"/>
</dbReference>
<dbReference type="OrthoDB" id="2975078at2759"/>
<organism evidence="12 13">
    <name type="scientific">Periconia digitata</name>
    <dbReference type="NCBI Taxonomy" id="1303443"/>
    <lineage>
        <taxon>Eukaryota</taxon>
        <taxon>Fungi</taxon>
        <taxon>Dikarya</taxon>
        <taxon>Ascomycota</taxon>
        <taxon>Pezizomycotina</taxon>
        <taxon>Dothideomycetes</taxon>
        <taxon>Pleosporomycetidae</taxon>
        <taxon>Pleosporales</taxon>
        <taxon>Massarineae</taxon>
        <taxon>Periconiaceae</taxon>
        <taxon>Periconia</taxon>
    </lineage>
</organism>
<name>A0A9W4XD26_9PLEO</name>
<keyword evidence="6 11" id="KW-0732">Signal</keyword>
<feature type="chain" id="PRO_5040820829" description="cutinase" evidence="11">
    <location>
        <begin position="26"/>
        <end position="297"/>
    </location>
</feature>
<dbReference type="InterPro" id="IPR000675">
    <property type="entry name" value="Cutinase/axe"/>
</dbReference>
<comment type="caution">
    <text evidence="12">The sequence shown here is derived from an EMBL/GenBank/DDBJ whole genome shotgun (WGS) entry which is preliminary data.</text>
</comment>
<evidence type="ECO:0000256" key="5">
    <source>
        <dbReference type="ARBA" id="ARBA00022525"/>
    </source>
</evidence>
<keyword evidence="13" id="KW-1185">Reference proteome</keyword>
<dbReference type="GO" id="GO:0005576">
    <property type="term" value="C:extracellular region"/>
    <property type="evidence" value="ECO:0007669"/>
    <property type="project" value="UniProtKB-SubCell"/>
</dbReference>
<keyword evidence="4" id="KW-0719">Serine esterase</keyword>
<keyword evidence="5" id="KW-0964">Secreted</keyword>
<dbReference type="Gene3D" id="3.40.50.1820">
    <property type="entry name" value="alpha/beta hydrolase"/>
    <property type="match status" value="1"/>
</dbReference>
<dbReference type="EMBL" id="CAOQHR010000001">
    <property type="protein sequence ID" value="CAI6235916.1"/>
    <property type="molecule type" value="Genomic_DNA"/>
</dbReference>
<protein>
    <recommendedName>
        <fullName evidence="3">cutinase</fullName>
        <ecNumber evidence="3">3.1.1.74</ecNumber>
    </recommendedName>
</protein>
<comment type="catalytic activity">
    <reaction evidence="9">
        <text>cutin + H2O = cutin monomers.</text>
        <dbReference type="EC" id="3.1.1.74"/>
    </reaction>
</comment>
<reference evidence="12" key="1">
    <citation type="submission" date="2023-01" db="EMBL/GenBank/DDBJ databases">
        <authorList>
            <person name="Van Ghelder C."/>
            <person name="Rancurel C."/>
        </authorList>
    </citation>
    <scope>NUCLEOTIDE SEQUENCE</scope>
    <source>
        <strain evidence="12">CNCM I-4278</strain>
    </source>
</reference>
<sequence>MKSAIASTILLSSLALAMPQPEARAAQKTDVADGMDLVISGKSKCKTNAVLFARGTFDSGNIGVWVGPPLEQDVGDEFNGDVWFQGVAEKDYPASLSDYVKTSGSKTCATSCAKTVTDYVKKCPDSNVFLSGWSQGALCTHTCLDKLKGSTALKNIKGVTTFGDEAGLMDPKDVPPFPKDIPVKQFCVEDTAAPDVLCTKTLSSGFKLPDSISGYKDLVIDAMVGLTRVAVSSEQRNSVSSILFGMASGFLGVTDYFLADVKAGKVRRWAVLPQHFKYATNGMTSDAAEWMKAQVKR</sequence>
<evidence type="ECO:0000256" key="7">
    <source>
        <dbReference type="ARBA" id="ARBA00022801"/>
    </source>
</evidence>
<evidence type="ECO:0000256" key="10">
    <source>
        <dbReference type="PIRSR" id="PIRSR611150-2"/>
    </source>
</evidence>
<evidence type="ECO:0000256" key="9">
    <source>
        <dbReference type="ARBA" id="ARBA00034045"/>
    </source>
</evidence>
<evidence type="ECO:0000256" key="4">
    <source>
        <dbReference type="ARBA" id="ARBA00022487"/>
    </source>
</evidence>
<accession>A0A9W4XD26</accession>
<dbReference type="SUPFAM" id="SSF53474">
    <property type="entry name" value="alpha/beta-Hydrolases"/>
    <property type="match status" value="1"/>
</dbReference>
<evidence type="ECO:0000256" key="1">
    <source>
        <dbReference type="ARBA" id="ARBA00004613"/>
    </source>
</evidence>
<evidence type="ECO:0000256" key="8">
    <source>
        <dbReference type="ARBA" id="ARBA00023157"/>
    </source>
</evidence>
<feature type="disulfide bond" evidence="10">
    <location>
        <begin position="45"/>
        <end position="123"/>
    </location>
</feature>
<evidence type="ECO:0000256" key="2">
    <source>
        <dbReference type="ARBA" id="ARBA00007534"/>
    </source>
</evidence>
<gene>
    <name evidence="12" type="ORF">PDIGIT_LOCUS398</name>
</gene>
<feature type="signal peptide" evidence="11">
    <location>
        <begin position="1"/>
        <end position="25"/>
    </location>
</feature>
<evidence type="ECO:0000313" key="13">
    <source>
        <dbReference type="Proteomes" id="UP001152607"/>
    </source>
</evidence>
<proteinExistence type="inferred from homology"/>
<comment type="subcellular location">
    <subcellularLocation>
        <location evidence="1">Secreted</location>
    </subcellularLocation>
</comment>
<evidence type="ECO:0000256" key="3">
    <source>
        <dbReference type="ARBA" id="ARBA00013095"/>
    </source>
</evidence>
<keyword evidence="8 10" id="KW-1015">Disulfide bond</keyword>
<dbReference type="SMART" id="SM01110">
    <property type="entry name" value="Cutinase"/>
    <property type="match status" value="1"/>
</dbReference>
<dbReference type="PANTHER" id="PTHR48250:SF3">
    <property type="entry name" value="CUTINASE 1-RELATED"/>
    <property type="match status" value="1"/>
</dbReference>